<reference evidence="4" key="1">
    <citation type="submission" date="2017-09" db="EMBL/GenBank/DDBJ databases">
        <title>Depth-based differentiation of microbial function through sediment-hosted aquifers and enrichment of novel symbionts in the deep terrestrial subsurface.</title>
        <authorList>
            <person name="Probst A.J."/>
            <person name="Ladd B."/>
            <person name="Jarett J.K."/>
            <person name="Geller-Mcgrath D.E."/>
            <person name="Sieber C.M.K."/>
            <person name="Emerson J.B."/>
            <person name="Anantharaman K."/>
            <person name="Thomas B.C."/>
            <person name="Malmstrom R."/>
            <person name="Stieglmeier M."/>
            <person name="Klingl A."/>
            <person name="Woyke T."/>
            <person name="Ryan C.M."/>
            <person name="Banfield J.F."/>
        </authorList>
    </citation>
    <scope>NUCLEOTIDE SEQUENCE [LARGE SCALE GENOMIC DNA]</scope>
</reference>
<keyword evidence="2" id="KW-0472">Membrane</keyword>
<keyword evidence="2" id="KW-0812">Transmembrane</keyword>
<evidence type="ECO:0000313" key="4">
    <source>
        <dbReference type="Proteomes" id="UP000230078"/>
    </source>
</evidence>
<evidence type="ECO:0000256" key="1">
    <source>
        <dbReference type="SAM" id="MobiDB-lite"/>
    </source>
</evidence>
<comment type="caution">
    <text evidence="3">The sequence shown here is derived from an EMBL/GenBank/DDBJ whole genome shotgun (WGS) entry which is preliminary data.</text>
</comment>
<proteinExistence type="predicted"/>
<evidence type="ECO:0000313" key="3">
    <source>
        <dbReference type="EMBL" id="PIZ93793.1"/>
    </source>
</evidence>
<feature type="compositionally biased region" description="Basic and acidic residues" evidence="1">
    <location>
        <begin position="1"/>
        <end position="16"/>
    </location>
</feature>
<name>A0A2M7V5A4_9BACT</name>
<accession>A0A2M7V5A4</accession>
<keyword evidence="2" id="KW-1133">Transmembrane helix</keyword>
<dbReference type="EMBL" id="PFPI01000013">
    <property type="protein sequence ID" value="PIZ93793.1"/>
    <property type="molecule type" value="Genomic_DNA"/>
</dbReference>
<feature type="region of interest" description="Disordered" evidence="1">
    <location>
        <begin position="1"/>
        <end position="21"/>
    </location>
</feature>
<evidence type="ECO:0008006" key="5">
    <source>
        <dbReference type="Google" id="ProtNLM"/>
    </source>
</evidence>
<evidence type="ECO:0000256" key="2">
    <source>
        <dbReference type="SAM" id="Phobius"/>
    </source>
</evidence>
<organism evidence="3 4">
    <name type="scientific">Candidatus Magasanikbacteria bacterium CG_4_10_14_0_2_um_filter_41_31</name>
    <dbReference type="NCBI Taxonomy" id="1974639"/>
    <lineage>
        <taxon>Bacteria</taxon>
        <taxon>Candidatus Magasanikiibacteriota</taxon>
    </lineage>
</organism>
<sequence>MALQHDVHEQTKEKDFLSSFQHPPQMRKQKKGVKTFFLWVFIVCTVLGGVGTYYFYTKYDALQQNGNIVSQRDLEDTLTKVSALMVLPIDEVPTLATILDNTKLTGQSFFQNAENGDKLLAFTKSMQAILYRPSTNKIIKVAPIYIDTDTTAQSGATTQEESVVPAVVEEESPVSTTTLRIAYYNGSGVPNVSSQTEKVVQGAFPDYTTAILANASAQDYTNTIVVDISGQHTPEVIALAKLLGATVGPLPTGEKLPDADIVIISGK</sequence>
<feature type="transmembrane region" description="Helical" evidence="2">
    <location>
        <begin position="36"/>
        <end position="56"/>
    </location>
</feature>
<dbReference type="Proteomes" id="UP000230078">
    <property type="component" value="Unassembled WGS sequence"/>
</dbReference>
<dbReference type="AlphaFoldDB" id="A0A2M7V5A4"/>
<gene>
    <name evidence="3" type="ORF">COX83_00930</name>
</gene>
<protein>
    <recommendedName>
        <fullName evidence="5">LytR/CpsA/Psr regulator C-terminal domain-containing protein</fullName>
    </recommendedName>
</protein>